<dbReference type="Pfam" id="PF08887">
    <property type="entry name" value="GAD-like"/>
    <property type="match status" value="1"/>
</dbReference>
<organism evidence="2 3">
    <name type="scientific">Ruminococcus albus</name>
    <dbReference type="NCBI Taxonomy" id="1264"/>
    <lineage>
        <taxon>Bacteria</taxon>
        <taxon>Bacillati</taxon>
        <taxon>Bacillota</taxon>
        <taxon>Clostridia</taxon>
        <taxon>Eubacteriales</taxon>
        <taxon>Oscillospiraceae</taxon>
        <taxon>Ruminococcus</taxon>
    </lineage>
</organism>
<sequence length="42" mass="5010">MINDFIKIKDVDKETLEKYSGKLPDEYLDIRQEHGYCTFISL</sequence>
<gene>
    <name evidence="2" type="ORF">SAMN05216469_1112</name>
</gene>
<proteinExistence type="predicted"/>
<name>A0A1H7M7T6_RUMAL</name>
<dbReference type="Proteomes" id="UP000186015">
    <property type="component" value="Unassembled WGS sequence"/>
</dbReference>
<evidence type="ECO:0000259" key="1">
    <source>
        <dbReference type="Pfam" id="PF08887"/>
    </source>
</evidence>
<reference evidence="2 3" key="1">
    <citation type="submission" date="2016-10" db="EMBL/GenBank/DDBJ databases">
        <authorList>
            <person name="de Groot N.N."/>
        </authorList>
    </citation>
    <scope>NUCLEOTIDE SEQUENCE [LARGE SCALE GENOMIC DNA]</scope>
    <source>
        <strain evidence="2 3">KH2T6</strain>
    </source>
</reference>
<dbReference type="RefSeq" id="WP_242940230.1">
    <property type="nucleotide sequence ID" value="NZ_FOAT01000011.1"/>
</dbReference>
<dbReference type="EMBL" id="FOAT01000011">
    <property type="protein sequence ID" value="SEL07159.1"/>
    <property type="molecule type" value="Genomic_DNA"/>
</dbReference>
<dbReference type="InterPro" id="IPR014983">
    <property type="entry name" value="GAD-rel"/>
</dbReference>
<accession>A0A1H7M7T6</accession>
<dbReference type="AlphaFoldDB" id="A0A1H7M7T6"/>
<evidence type="ECO:0000313" key="3">
    <source>
        <dbReference type="Proteomes" id="UP000186015"/>
    </source>
</evidence>
<evidence type="ECO:0000313" key="2">
    <source>
        <dbReference type="EMBL" id="SEL07159.1"/>
    </source>
</evidence>
<protein>
    <submittedName>
        <fullName evidence="2">GAD-like domain-containing protein</fullName>
    </submittedName>
</protein>
<feature type="domain" description="GAD-related" evidence="1">
    <location>
        <begin position="6"/>
        <end position="39"/>
    </location>
</feature>